<protein>
    <submittedName>
        <fullName evidence="2">Uncharacterized protein</fullName>
    </submittedName>
</protein>
<name>A0A2I0AUA2_9ASPA</name>
<keyword evidence="1" id="KW-1133">Transmembrane helix</keyword>
<evidence type="ECO:0000256" key="1">
    <source>
        <dbReference type="SAM" id="Phobius"/>
    </source>
</evidence>
<dbReference type="OrthoDB" id="1874222at2759"/>
<keyword evidence="3" id="KW-1185">Reference proteome</keyword>
<dbReference type="EMBL" id="KZ451950">
    <property type="protein sequence ID" value="PKA59121.1"/>
    <property type="molecule type" value="Genomic_DNA"/>
</dbReference>
<dbReference type="PANTHER" id="PTHR33237:SF21">
    <property type="entry name" value="TRANSMEMBRANE PROTEIN"/>
    <property type="match status" value="1"/>
</dbReference>
<dbReference type="AlphaFoldDB" id="A0A2I0AUA2"/>
<dbReference type="PANTHER" id="PTHR33237">
    <property type="entry name" value="F2P16.13 PROTEIN-RELATED"/>
    <property type="match status" value="1"/>
</dbReference>
<feature type="transmembrane region" description="Helical" evidence="1">
    <location>
        <begin position="15"/>
        <end position="37"/>
    </location>
</feature>
<sequence>MGEPGRLASSLSLSVTQALLIIILAAVATVGLCAGAAEIRKKRRSADLSGEAVLPGEAYLEEGRPKPPLSGWEGTKNVLAGALCWSGASAETVSEAAGWWEEAPRPPAGTVAAKSVTAAALGVVGGTSSAVSPVWQRRILMGERCRLPKFSGLILYDERGRPLRGDLQNDTLMPAVHIVQEKPANSVTSTLKDLLI</sequence>
<keyword evidence="1" id="KW-0472">Membrane</keyword>
<dbReference type="STRING" id="1088818.A0A2I0AUA2"/>
<proteinExistence type="predicted"/>
<organism evidence="2 3">
    <name type="scientific">Apostasia shenzhenica</name>
    <dbReference type="NCBI Taxonomy" id="1088818"/>
    <lineage>
        <taxon>Eukaryota</taxon>
        <taxon>Viridiplantae</taxon>
        <taxon>Streptophyta</taxon>
        <taxon>Embryophyta</taxon>
        <taxon>Tracheophyta</taxon>
        <taxon>Spermatophyta</taxon>
        <taxon>Magnoliopsida</taxon>
        <taxon>Liliopsida</taxon>
        <taxon>Asparagales</taxon>
        <taxon>Orchidaceae</taxon>
        <taxon>Apostasioideae</taxon>
        <taxon>Apostasia</taxon>
    </lineage>
</organism>
<accession>A0A2I0AUA2</accession>
<gene>
    <name evidence="2" type="ORF">AXF42_Ash001214</name>
</gene>
<reference evidence="2 3" key="1">
    <citation type="journal article" date="2017" name="Nature">
        <title>The Apostasia genome and the evolution of orchids.</title>
        <authorList>
            <person name="Zhang G.Q."/>
            <person name="Liu K.W."/>
            <person name="Li Z."/>
            <person name="Lohaus R."/>
            <person name="Hsiao Y.Y."/>
            <person name="Niu S.C."/>
            <person name="Wang J.Y."/>
            <person name="Lin Y.C."/>
            <person name="Xu Q."/>
            <person name="Chen L.J."/>
            <person name="Yoshida K."/>
            <person name="Fujiwara S."/>
            <person name="Wang Z.W."/>
            <person name="Zhang Y.Q."/>
            <person name="Mitsuda N."/>
            <person name="Wang M."/>
            <person name="Liu G.H."/>
            <person name="Pecoraro L."/>
            <person name="Huang H.X."/>
            <person name="Xiao X.J."/>
            <person name="Lin M."/>
            <person name="Wu X.Y."/>
            <person name="Wu W.L."/>
            <person name="Chen Y.Y."/>
            <person name="Chang S.B."/>
            <person name="Sakamoto S."/>
            <person name="Ohme-Takagi M."/>
            <person name="Yagi M."/>
            <person name="Zeng S.J."/>
            <person name="Shen C.Y."/>
            <person name="Yeh C.M."/>
            <person name="Luo Y.B."/>
            <person name="Tsai W.C."/>
            <person name="Van de Peer Y."/>
            <person name="Liu Z.J."/>
        </authorList>
    </citation>
    <scope>NUCLEOTIDE SEQUENCE [LARGE SCALE GENOMIC DNA]</scope>
    <source>
        <strain evidence="3">cv. Shenzhen</strain>
        <tissue evidence="2">Stem</tissue>
    </source>
</reference>
<evidence type="ECO:0000313" key="3">
    <source>
        <dbReference type="Proteomes" id="UP000236161"/>
    </source>
</evidence>
<keyword evidence="1" id="KW-0812">Transmembrane</keyword>
<dbReference type="Proteomes" id="UP000236161">
    <property type="component" value="Unassembled WGS sequence"/>
</dbReference>
<evidence type="ECO:0000313" key="2">
    <source>
        <dbReference type="EMBL" id="PKA59121.1"/>
    </source>
</evidence>